<dbReference type="GO" id="GO:0005634">
    <property type="term" value="C:nucleus"/>
    <property type="evidence" value="ECO:0007669"/>
    <property type="project" value="TreeGrafter"/>
</dbReference>
<feature type="region of interest" description="Disordered" evidence="1">
    <location>
        <begin position="109"/>
        <end position="133"/>
    </location>
</feature>
<proteinExistence type="predicted"/>
<dbReference type="OMA" id="GCTEGDA"/>
<dbReference type="PANTHER" id="PTHR16277:SF16">
    <property type="entry name" value="SERTA DOMAIN-CONTAINING PROTEIN"/>
    <property type="match status" value="1"/>
</dbReference>
<dbReference type="GeneTree" id="ENSGT00940000180336"/>
<dbReference type="Ensembl" id="ENSGACT00000006170.2">
    <property type="protein sequence ID" value="ENSGACP00000006153.2"/>
    <property type="gene ID" value="ENSGACG00000004666.2"/>
</dbReference>
<organism evidence="3 4">
    <name type="scientific">Gasterosteus aculeatus aculeatus</name>
    <name type="common">three-spined stickleback</name>
    <dbReference type="NCBI Taxonomy" id="481459"/>
    <lineage>
        <taxon>Eukaryota</taxon>
        <taxon>Metazoa</taxon>
        <taxon>Chordata</taxon>
        <taxon>Craniata</taxon>
        <taxon>Vertebrata</taxon>
        <taxon>Euteleostomi</taxon>
        <taxon>Actinopterygii</taxon>
        <taxon>Neopterygii</taxon>
        <taxon>Teleostei</taxon>
        <taxon>Neoteleostei</taxon>
        <taxon>Acanthomorphata</taxon>
        <taxon>Eupercaria</taxon>
        <taxon>Perciformes</taxon>
        <taxon>Cottioidei</taxon>
        <taxon>Gasterosteales</taxon>
        <taxon>Gasterosteidae</taxon>
        <taxon>Gasterosteus</taxon>
    </lineage>
</organism>
<dbReference type="AlphaFoldDB" id="G3NLE0"/>
<keyword evidence="4" id="KW-1185">Reference proteome</keyword>
<protein>
    <recommendedName>
        <fullName evidence="2">SERTA domain-containing protein</fullName>
    </recommendedName>
</protein>
<dbReference type="InterPro" id="IPR052262">
    <property type="entry name" value="E2F-SERTA_domain_protein"/>
</dbReference>
<evidence type="ECO:0000256" key="1">
    <source>
        <dbReference type="SAM" id="MobiDB-lite"/>
    </source>
</evidence>
<reference evidence="3" key="2">
    <citation type="submission" date="2025-08" db="UniProtKB">
        <authorList>
            <consortium name="Ensembl"/>
        </authorList>
    </citation>
    <scope>IDENTIFICATION</scope>
</reference>
<accession>G3NLE0</accession>
<dbReference type="InterPro" id="IPR009263">
    <property type="entry name" value="SERTA_dom"/>
</dbReference>
<dbReference type="eggNOG" id="ENOG502RY30">
    <property type="taxonomic scope" value="Eukaryota"/>
</dbReference>
<evidence type="ECO:0000259" key="2">
    <source>
        <dbReference type="PROSITE" id="PS51053"/>
    </source>
</evidence>
<dbReference type="PANTHER" id="PTHR16277">
    <property type="entry name" value="CELL DIVISION CYCLE ASSOCIATED PROTEIN 4/SERTA DOMAIN-CONTAINING PROTEIN 2"/>
    <property type="match status" value="1"/>
</dbReference>
<sequence length="228" mass="23917">MSGRGVKRKRSCPEEPQAETLPAAGQEGRNGGDGPQHDLSRLQQRQRVLGLCMEKLQGQQAGAEPSLRRCVLLANTLRQIQVDMQSDGGAAAALLADGHHPGGFAAVTCSACSDPPPEGPSQDANGPPEQQRSPAAAFSAVSDAVSAIGYLGDLALDIDIFEDIDTSMFDTSELPSCWAAAAAGSPNPLFTPTASRPRRALLLDPLPRYREVAHRLKPPSGGSSRSSL</sequence>
<reference evidence="3" key="3">
    <citation type="submission" date="2025-09" db="UniProtKB">
        <authorList>
            <consortium name="Ensembl"/>
        </authorList>
    </citation>
    <scope>IDENTIFICATION</scope>
</reference>
<dbReference type="Proteomes" id="UP000007635">
    <property type="component" value="Chromosome XV"/>
</dbReference>
<dbReference type="Bgee" id="ENSGACG00000004666">
    <property type="expression patterns" value="Expressed in heart and 8 other cell types or tissues"/>
</dbReference>
<evidence type="ECO:0000313" key="4">
    <source>
        <dbReference type="Proteomes" id="UP000007635"/>
    </source>
</evidence>
<feature type="compositionally biased region" description="Polar residues" evidence="1">
    <location>
        <begin position="122"/>
        <end position="132"/>
    </location>
</feature>
<dbReference type="PROSITE" id="PS51053">
    <property type="entry name" value="SERTA"/>
    <property type="match status" value="1"/>
</dbReference>
<reference evidence="3 4" key="1">
    <citation type="journal article" date="2021" name="G3 (Bethesda)">
        <title>Improved contiguity of the threespine stickleback genome using long-read sequencing.</title>
        <authorList>
            <person name="Nath S."/>
            <person name="Shaw D.E."/>
            <person name="White M.A."/>
        </authorList>
    </citation>
    <scope>NUCLEOTIDE SEQUENCE [LARGE SCALE GENOMIC DNA]</scope>
    <source>
        <strain evidence="3 4">Lake Benthic</strain>
    </source>
</reference>
<evidence type="ECO:0000313" key="3">
    <source>
        <dbReference type="Ensembl" id="ENSGACP00000006153.2"/>
    </source>
</evidence>
<feature type="domain" description="SERTA" evidence="2">
    <location>
        <begin position="41"/>
        <end position="88"/>
    </location>
</feature>
<dbReference type="STRING" id="69293.ENSGACP00000006153"/>
<feature type="region of interest" description="Disordered" evidence="1">
    <location>
        <begin position="1"/>
        <end position="39"/>
    </location>
</feature>
<dbReference type="InParanoid" id="G3NLE0"/>
<feature type="compositionally biased region" description="Basic residues" evidence="1">
    <location>
        <begin position="1"/>
        <end position="10"/>
    </location>
</feature>
<dbReference type="Pfam" id="PF06031">
    <property type="entry name" value="SERTA"/>
    <property type="match status" value="1"/>
</dbReference>
<name>G3NLE0_GASAC</name>